<dbReference type="AlphaFoldDB" id="A0AA39T348"/>
<accession>A0AA39T348</accession>
<evidence type="ECO:0000313" key="7">
    <source>
        <dbReference type="EMBL" id="KAK0600455.1"/>
    </source>
</evidence>
<evidence type="ECO:0000313" key="8">
    <source>
        <dbReference type="Proteomes" id="UP001168877"/>
    </source>
</evidence>
<dbReference type="Proteomes" id="UP001168877">
    <property type="component" value="Unassembled WGS sequence"/>
</dbReference>
<dbReference type="InterPro" id="IPR044837">
    <property type="entry name" value="REM16-like"/>
</dbReference>
<dbReference type="Gene3D" id="2.40.330.10">
    <property type="entry name" value="DNA-binding pseudobarrel domain"/>
    <property type="match status" value="1"/>
</dbReference>
<dbReference type="SMART" id="SM01019">
    <property type="entry name" value="B3"/>
    <property type="match status" value="1"/>
</dbReference>
<sequence length="206" mass="23661">MDIMVDHPGSNISVYEVCMFQNLKFYRRNANFRLWSRRLALRMDISKSSKGKEVGNAEPEDSQSQPTSNSIVIEVGGDEFWPLSGKPYFEIILSKTHLHPLYQIGIPSKIHSLLPSRDIPTFISYKGKEWKMVYYGKGQHRKRFDSSWKTFVIDNILKVGDACVFELMELSEEKLKFRAQILRGDIPSQFQDSEDGESADTAIFIG</sequence>
<organism evidence="7 8">
    <name type="scientific">Acer saccharum</name>
    <name type="common">Sugar maple</name>
    <dbReference type="NCBI Taxonomy" id="4024"/>
    <lineage>
        <taxon>Eukaryota</taxon>
        <taxon>Viridiplantae</taxon>
        <taxon>Streptophyta</taxon>
        <taxon>Embryophyta</taxon>
        <taxon>Tracheophyta</taxon>
        <taxon>Spermatophyta</taxon>
        <taxon>Magnoliopsida</taxon>
        <taxon>eudicotyledons</taxon>
        <taxon>Gunneridae</taxon>
        <taxon>Pentapetalae</taxon>
        <taxon>rosids</taxon>
        <taxon>malvids</taxon>
        <taxon>Sapindales</taxon>
        <taxon>Sapindaceae</taxon>
        <taxon>Hippocastanoideae</taxon>
        <taxon>Acereae</taxon>
        <taxon>Acer</taxon>
    </lineage>
</organism>
<keyword evidence="3" id="KW-0238">DNA-binding</keyword>
<dbReference type="GO" id="GO:0003677">
    <property type="term" value="F:DNA binding"/>
    <property type="evidence" value="ECO:0007669"/>
    <property type="project" value="UniProtKB-KW"/>
</dbReference>
<dbReference type="InterPro" id="IPR015300">
    <property type="entry name" value="DNA-bd_pseudobarrel_sf"/>
</dbReference>
<evidence type="ECO:0000256" key="3">
    <source>
        <dbReference type="ARBA" id="ARBA00023125"/>
    </source>
</evidence>
<keyword evidence="2" id="KW-0805">Transcription regulation</keyword>
<dbReference type="InterPro" id="IPR003340">
    <property type="entry name" value="B3_DNA-bd"/>
</dbReference>
<dbReference type="GO" id="GO:0005634">
    <property type="term" value="C:nucleus"/>
    <property type="evidence" value="ECO:0007669"/>
    <property type="project" value="UniProtKB-SubCell"/>
</dbReference>
<proteinExistence type="predicted"/>
<reference evidence="7" key="1">
    <citation type="journal article" date="2022" name="Plant J.">
        <title>Strategies of tolerance reflected in two North American maple genomes.</title>
        <authorList>
            <person name="McEvoy S.L."/>
            <person name="Sezen U.U."/>
            <person name="Trouern-Trend A."/>
            <person name="McMahon S.M."/>
            <person name="Schaberg P.G."/>
            <person name="Yang J."/>
            <person name="Wegrzyn J.L."/>
            <person name="Swenson N.G."/>
        </authorList>
    </citation>
    <scope>NUCLEOTIDE SEQUENCE</scope>
    <source>
        <strain evidence="7">NS2018</strain>
    </source>
</reference>
<protein>
    <recommendedName>
        <fullName evidence="6">TF-B3 domain-containing protein</fullName>
    </recommendedName>
</protein>
<evidence type="ECO:0000259" key="6">
    <source>
        <dbReference type="PROSITE" id="PS50863"/>
    </source>
</evidence>
<dbReference type="CDD" id="cd10017">
    <property type="entry name" value="B3_DNA"/>
    <property type="match status" value="1"/>
</dbReference>
<evidence type="ECO:0000256" key="1">
    <source>
        <dbReference type="ARBA" id="ARBA00004123"/>
    </source>
</evidence>
<dbReference type="Pfam" id="PF02362">
    <property type="entry name" value="B3"/>
    <property type="match status" value="1"/>
</dbReference>
<evidence type="ECO:0000256" key="5">
    <source>
        <dbReference type="ARBA" id="ARBA00023242"/>
    </source>
</evidence>
<feature type="domain" description="TF-B3" evidence="6">
    <location>
        <begin position="126"/>
        <end position="185"/>
    </location>
</feature>
<name>A0AA39T348_ACESA</name>
<dbReference type="EMBL" id="JAUESC010000003">
    <property type="protein sequence ID" value="KAK0600455.1"/>
    <property type="molecule type" value="Genomic_DNA"/>
</dbReference>
<keyword evidence="5" id="KW-0539">Nucleus</keyword>
<comment type="caution">
    <text evidence="7">The sequence shown here is derived from an EMBL/GenBank/DDBJ whole genome shotgun (WGS) entry which is preliminary data.</text>
</comment>
<evidence type="ECO:0000256" key="2">
    <source>
        <dbReference type="ARBA" id="ARBA00023015"/>
    </source>
</evidence>
<keyword evidence="8" id="KW-1185">Reference proteome</keyword>
<gene>
    <name evidence="7" type="ORF">LWI29_015192</name>
</gene>
<dbReference type="PANTHER" id="PTHR31391">
    <property type="entry name" value="B3 DOMAIN-CONTAINING PROTEIN OS11G0197600-RELATED"/>
    <property type="match status" value="1"/>
</dbReference>
<comment type="subcellular location">
    <subcellularLocation>
        <location evidence="1">Nucleus</location>
    </subcellularLocation>
</comment>
<reference evidence="7" key="2">
    <citation type="submission" date="2023-06" db="EMBL/GenBank/DDBJ databases">
        <authorList>
            <person name="Swenson N.G."/>
            <person name="Wegrzyn J.L."/>
            <person name="Mcevoy S.L."/>
        </authorList>
    </citation>
    <scope>NUCLEOTIDE SEQUENCE</scope>
    <source>
        <strain evidence="7">NS2018</strain>
        <tissue evidence="7">Leaf</tissue>
    </source>
</reference>
<dbReference type="SUPFAM" id="SSF101936">
    <property type="entry name" value="DNA-binding pseudobarrel domain"/>
    <property type="match status" value="1"/>
</dbReference>
<evidence type="ECO:0000256" key="4">
    <source>
        <dbReference type="ARBA" id="ARBA00023163"/>
    </source>
</evidence>
<dbReference type="PANTHER" id="PTHR31391:SF64">
    <property type="entry name" value="B3 DOMAIN-CONTAINING PROTEIN OS06G0112300"/>
    <property type="match status" value="1"/>
</dbReference>
<keyword evidence="4" id="KW-0804">Transcription</keyword>
<dbReference type="PROSITE" id="PS50863">
    <property type="entry name" value="B3"/>
    <property type="match status" value="1"/>
</dbReference>